<name>A0ABY3ZT70_9STAP</name>
<keyword evidence="2" id="KW-0489">Methyltransferase</keyword>
<dbReference type="Gene3D" id="3.40.50.150">
    <property type="entry name" value="Vaccinia Virus protein VP39"/>
    <property type="match status" value="1"/>
</dbReference>
<evidence type="ECO:0000259" key="1">
    <source>
        <dbReference type="Pfam" id="PF13847"/>
    </source>
</evidence>
<evidence type="ECO:0000313" key="3">
    <source>
        <dbReference type="Proteomes" id="UP000830343"/>
    </source>
</evidence>
<dbReference type="EMBL" id="CP094348">
    <property type="protein sequence ID" value="UOB19560.1"/>
    <property type="molecule type" value="Genomic_DNA"/>
</dbReference>
<dbReference type="PANTHER" id="PTHR43861">
    <property type="entry name" value="TRANS-ACONITATE 2-METHYLTRANSFERASE-RELATED"/>
    <property type="match status" value="1"/>
</dbReference>
<dbReference type="Proteomes" id="UP000830343">
    <property type="component" value="Chromosome"/>
</dbReference>
<dbReference type="InterPro" id="IPR025714">
    <property type="entry name" value="Methyltranfer_dom"/>
</dbReference>
<keyword evidence="2" id="KW-0808">Transferase</keyword>
<dbReference type="SUPFAM" id="SSF53335">
    <property type="entry name" value="S-adenosyl-L-methionine-dependent methyltransferases"/>
    <property type="match status" value="1"/>
</dbReference>
<proteinExistence type="predicted"/>
<evidence type="ECO:0000313" key="2">
    <source>
        <dbReference type="EMBL" id="UOB19560.1"/>
    </source>
</evidence>
<dbReference type="GO" id="GO:0032259">
    <property type="term" value="P:methylation"/>
    <property type="evidence" value="ECO:0007669"/>
    <property type="project" value="UniProtKB-KW"/>
</dbReference>
<dbReference type="InterPro" id="IPR029063">
    <property type="entry name" value="SAM-dependent_MTases_sf"/>
</dbReference>
<dbReference type="CDD" id="cd02440">
    <property type="entry name" value="AdoMet_MTases"/>
    <property type="match status" value="1"/>
</dbReference>
<keyword evidence="3" id="KW-1185">Reference proteome</keyword>
<feature type="domain" description="Methyltransferase" evidence="1">
    <location>
        <begin position="42"/>
        <end position="167"/>
    </location>
</feature>
<accession>A0ABY3ZT70</accession>
<sequence>MSQNIYDNEHFYKGYTKIRNNKLSYNEMIEMPIMKEELPDIKGKKVLDIGCGMGKFIQYMLELNPEQIVGLDISNNMINYAKEHIQDEHVSFEVTDILSYETDIKFDVIVSSLAFHYIEDFNLLMKKLNKLLANDGILLFSTEHPLTTATKQQENWSHVESRFNHYKLDHYFEESARPIEWLDTEVIRYHRTIGTMMNTIIDNGFIIERVIDTGNTEMSLKLWDAENIMKVNHRPTFIVIKAKKYLGKVEMK</sequence>
<gene>
    <name evidence="2" type="ORF">MRZ06_05750</name>
</gene>
<reference evidence="2" key="2">
    <citation type="submission" date="2022-04" db="EMBL/GenBank/DDBJ databases">
        <title>Antimicrobial genetic elements in methicillin-resistant Macrococcus armenti.</title>
        <authorList>
            <person name="Keller J.E."/>
            <person name="Schwendener S."/>
            <person name="Pantucek R."/>
            <person name="Perreten V."/>
        </authorList>
    </citation>
    <scope>NUCLEOTIDE SEQUENCE</scope>
    <source>
        <strain evidence="2">CCM 2609</strain>
    </source>
</reference>
<organism evidence="2 3">
    <name type="scientific">Macrococcus armenti</name>
    <dbReference type="NCBI Taxonomy" id="2875764"/>
    <lineage>
        <taxon>Bacteria</taxon>
        <taxon>Bacillati</taxon>
        <taxon>Bacillota</taxon>
        <taxon>Bacilli</taxon>
        <taxon>Bacillales</taxon>
        <taxon>Staphylococcaceae</taxon>
        <taxon>Macrococcus</taxon>
    </lineage>
</organism>
<dbReference type="GO" id="GO:0008168">
    <property type="term" value="F:methyltransferase activity"/>
    <property type="evidence" value="ECO:0007669"/>
    <property type="project" value="UniProtKB-KW"/>
</dbReference>
<reference evidence="2" key="1">
    <citation type="submission" date="2022-03" db="EMBL/GenBank/DDBJ databases">
        <authorList>
            <person name="Vrbovska V."/>
            <person name="Kovarovic V."/>
            <person name="Botka T."/>
            <person name="Pantucek R."/>
        </authorList>
    </citation>
    <scope>NUCLEOTIDE SEQUENCE</scope>
    <source>
        <strain evidence="2">CCM 2609</strain>
    </source>
</reference>
<dbReference type="RefSeq" id="WP_243364976.1">
    <property type="nucleotide sequence ID" value="NZ_CP094348.1"/>
</dbReference>
<dbReference type="Pfam" id="PF13847">
    <property type="entry name" value="Methyltransf_31"/>
    <property type="match status" value="1"/>
</dbReference>
<protein>
    <submittedName>
        <fullName evidence="2">Methyltransferase domain-containing protein</fullName>
    </submittedName>
</protein>